<dbReference type="PANTHER" id="PTHR41394">
    <property type="entry name" value="MAGNESIUM TRANSPORTER MGTE"/>
    <property type="match status" value="1"/>
</dbReference>
<feature type="transmembrane region" description="Helical" evidence="9">
    <location>
        <begin position="442"/>
        <end position="464"/>
    </location>
</feature>
<evidence type="ECO:0000256" key="6">
    <source>
        <dbReference type="ARBA" id="ARBA00022989"/>
    </source>
</evidence>
<feature type="compositionally biased region" description="Basic residues" evidence="8">
    <location>
        <begin position="218"/>
        <end position="228"/>
    </location>
</feature>
<dbReference type="Gene3D" id="1.10.357.20">
    <property type="entry name" value="SLC41 divalent cation transporters, integral membrane domain"/>
    <property type="match status" value="1"/>
</dbReference>
<comment type="similarity">
    <text evidence="2">Belongs to the SLC41A transporter family.</text>
</comment>
<evidence type="ECO:0000256" key="7">
    <source>
        <dbReference type="ARBA" id="ARBA00023136"/>
    </source>
</evidence>
<keyword evidence="3" id="KW-0813">Transport</keyword>
<proteinExistence type="inferred from homology"/>
<feature type="region of interest" description="Disordered" evidence="8">
    <location>
        <begin position="47"/>
        <end position="105"/>
    </location>
</feature>
<dbReference type="AlphaFoldDB" id="A0ABD3PQR7"/>
<evidence type="ECO:0000313" key="12">
    <source>
        <dbReference type="Proteomes" id="UP001530315"/>
    </source>
</evidence>
<comment type="caution">
    <text evidence="11">The sequence shown here is derived from an EMBL/GenBank/DDBJ whole genome shotgun (WGS) entry which is preliminary data.</text>
</comment>
<evidence type="ECO:0000256" key="1">
    <source>
        <dbReference type="ARBA" id="ARBA00004141"/>
    </source>
</evidence>
<dbReference type="Pfam" id="PF01769">
    <property type="entry name" value="MgtE"/>
    <property type="match status" value="1"/>
</dbReference>
<keyword evidence="7 9" id="KW-0472">Membrane</keyword>
<feature type="region of interest" description="Disordered" evidence="8">
    <location>
        <begin position="204"/>
        <end position="234"/>
    </location>
</feature>
<gene>
    <name evidence="11" type="ORF">ACHAW5_002363</name>
</gene>
<feature type="region of interest" description="Disordered" evidence="8">
    <location>
        <begin position="118"/>
        <end position="144"/>
    </location>
</feature>
<dbReference type="SUPFAM" id="SSF161093">
    <property type="entry name" value="MgtE membrane domain-like"/>
    <property type="match status" value="1"/>
</dbReference>
<keyword evidence="5" id="KW-0460">Magnesium</keyword>
<name>A0ABD3PQR7_9STRA</name>
<evidence type="ECO:0000256" key="3">
    <source>
        <dbReference type="ARBA" id="ARBA00022448"/>
    </source>
</evidence>
<feature type="compositionally biased region" description="Acidic residues" evidence="8">
    <location>
        <begin position="126"/>
        <end position="136"/>
    </location>
</feature>
<feature type="compositionally biased region" description="Basic and acidic residues" evidence="8">
    <location>
        <begin position="246"/>
        <end position="260"/>
    </location>
</feature>
<feature type="region of interest" description="Disordered" evidence="8">
    <location>
        <begin position="246"/>
        <end position="266"/>
    </location>
</feature>
<dbReference type="GO" id="GO:0016020">
    <property type="term" value="C:membrane"/>
    <property type="evidence" value="ECO:0007669"/>
    <property type="project" value="UniProtKB-SubCell"/>
</dbReference>
<evidence type="ECO:0000256" key="8">
    <source>
        <dbReference type="SAM" id="MobiDB-lite"/>
    </source>
</evidence>
<comment type="subcellular location">
    <subcellularLocation>
        <location evidence="1">Membrane</location>
        <topology evidence="1">Multi-pass membrane protein</topology>
    </subcellularLocation>
</comment>
<protein>
    <recommendedName>
        <fullName evidence="10">SLC41A/MgtE integral membrane domain-containing protein</fullName>
    </recommendedName>
</protein>
<feature type="transmembrane region" description="Helical" evidence="9">
    <location>
        <begin position="377"/>
        <end position="397"/>
    </location>
</feature>
<evidence type="ECO:0000256" key="5">
    <source>
        <dbReference type="ARBA" id="ARBA00022842"/>
    </source>
</evidence>
<dbReference type="Proteomes" id="UP001530315">
    <property type="component" value="Unassembled WGS sequence"/>
</dbReference>
<keyword evidence="6 9" id="KW-1133">Transmembrane helix</keyword>
<feature type="domain" description="SLC41A/MgtE integral membrane" evidence="10">
    <location>
        <begin position="338"/>
        <end position="458"/>
    </location>
</feature>
<feature type="compositionally biased region" description="Acidic residues" evidence="8">
    <location>
        <begin position="170"/>
        <end position="182"/>
    </location>
</feature>
<dbReference type="EMBL" id="JALLAZ020000673">
    <property type="protein sequence ID" value="KAL3789646.1"/>
    <property type="molecule type" value="Genomic_DNA"/>
</dbReference>
<dbReference type="InterPro" id="IPR036739">
    <property type="entry name" value="SLC41_membr_dom_sf"/>
</dbReference>
<organism evidence="11 12">
    <name type="scientific">Stephanodiscus triporus</name>
    <dbReference type="NCBI Taxonomy" id="2934178"/>
    <lineage>
        <taxon>Eukaryota</taxon>
        <taxon>Sar</taxon>
        <taxon>Stramenopiles</taxon>
        <taxon>Ochrophyta</taxon>
        <taxon>Bacillariophyta</taxon>
        <taxon>Coscinodiscophyceae</taxon>
        <taxon>Thalassiosirophycidae</taxon>
        <taxon>Stephanodiscales</taxon>
        <taxon>Stephanodiscaceae</taxon>
        <taxon>Stephanodiscus</taxon>
    </lineage>
</organism>
<reference evidence="11 12" key="1">
    <citation type="submission" date="2024-10" db="EMBL/GenBank/DDBJ databases">
        <title>Updated reference genomes for cyclostephanoid diatoms.</title>
        <authorList>
            <person name="Roberts W.R."/>
            <person name="Alverson A.J."/>
        </authorList>
    </citation>
    <scope>NUCLEOTIDE SEQUENCE [LARGE SCALE GENOMIC DNA]</scope>
    <source>
        <strain evidence="11 12">AJA276-08</strain>
    </source>
</reference>
<accession>A0ABD3PQR7</accession>
<keyword evidence="4 9" id="KW-0812">Transmembrane</keyword>
<evidence type="ECO:0000259" key="10">
    <source>
        <dbReference type="Pfam" id="PF01769"/>
    </source>
</evidence>
<sequence length="481" mass="52735">MGSLANAFAAVAATTMIATTTTINNNNNARYAHSWSPPPPINIARRQRRMHHRRHNDDDATKKTIVDHPSSSSYSYSSGGSGGSSRRRTTASFAPPPIAGPRSRIRDDGVSFFVLYSASSSSSSDDRDDEEVDDEASTMTTTTMTTTMMTTPTTDFSSYPKIAAAAAVEGEGEGEDEEEDETVTILRKENESLRESLRLMTMRAVRDDDGLSSSTTRGRSRSSRSRSRSRGDERPRLIIEDFEGEFWKGDNDDDDATMRPDDEDDDYDVECVYDERTDKWTSGYDDCPVEPNVDFVDALKSRSYWLVGLLALQSCSGFILSRNEMLLMDHPNIVYFLTMLVGAGGNAGNQASVRVIRGLALGTLNPRTRDRYLNREFRMAFALSLILSLAGFVRALAFRTPLPETLAVTLALCVIVLSSVCLGAILPLGLQRIGVDPAHSSTTIQVVMDILGVVLTVLVSTIVLDSPWGKLLIDTLSHIGV</sequence>
<evidence type="ECO:0000256" key="2">
    <source>
        <dbReference type="ARBA" id="ARBA00009749"/>
    </source>
</evidence>
<dbReference type="PANTHER" id="PTHR41394:SF5">
    <property type="entry name" value="SLC41A_MGTE INTEGRAL MEMBRANE DOMAIN-CONTAINING PROTEIN"/>
    <property type="match status" value="1"/>
</dbReference>
<feature type="region of interest" description="Disordered" evidence="8">
    <location>
        <begin position="166"/>
        <end position="189"/>
    </location>
</feature>
<dbReference type="InterPro" id="IPR006667">
    <property type="entry name" value="SLC41_membr_dom"/>
</dbReference>
<evidence type="ECO:0000313" key="11">
    <source>
        <dbReference type="EMBL" id="KAL3789646.1"/>
    </source>
</evidence>
<feature type="transmembrane region" description="Helical" evidence="9">
    <location>
        <begin position="409"/>
        <end position="430"/>
    </location>
</feature>
<keyword evidence="12" id="KW-1185">Reference proteome</keyword>
<evidence type="ECO:0000256" key="4">
    <source>
        <dbReference type="ARBA" id="ARBA00022692"/>
    </source>
</evidence>
<feature type="compositionally biased region" description="Basic and acidic residues" evidence="8">
    <location>
        <begin position="55"/>
        <end position="66"/>
    </location>
</feature>
<evidence type="ECO:0000256" key="9">
    <source>
        <dbReference type="SAM" id="Phobius"/>
    </source>
</evidence>